<sequence length="72" mass="8096">MGSALRQLKKNKSPMQKFEAAYDKGYMAGAGEQKKADVEHVWNLLQSLEQIPGIGPQTAEKVRQHFLTKPNK</sequence>
<dbReference type="EMBL" id="WBOT01000001">
    <property type="protein sequence ID" value="KAB2335061.1"/>
    <property type="molecule type" value="Genomic_DNA"/>
</dbReference>
<dbReference type="AlphaFoldDB" id="A0A7V7UWK6"/>
<keyword evidence="2" id="KW-1185">Reference proteome</keyword>
<organism evidence="1 2">
    <name type="scientific">Bacillus mesophilum</name>
    <dbReference type="NCBI Taxonomy" id="1071718"/>
    <lineage>
        <taxon>Bacteria</taxon>
        <taxon>Bacillati</taxon>
        <taxon>Bacillota</taxon>
        <taxon>Bacilli</taxon>
        <taxon>Bacillales</taxon>
        <taxon>Bacillaceae</taxon>
        <taxon>Bacillus</taxon>
    </lineage>
</organism>
<protein>
    <recommendedName>
        <fullName evidence="3">Helix-hairpin-helix DNA-binding motif class 1 domain-containing protein</fullName>
    </recommendedName>
</protein>
<evidence type="ECO:0000313" key="2">
    <source>
        <dbReference type="Proteomes" id="UP000441354"/>
    </source>
</evidence>
<dbReference type="RefSeq" id="WP_151571745.1">
    <property type="nucleotide sequence ID" value="NZ_WBOT01000001.1"/>
</dbReference>
<evidence type="ECO:0000313" key="1">
    <source>
        <dbReference type="EMBL" id="KAB2335061.1"/>
    </source>
</evidence>
<dbReference type="OrthoDB" id="2887796at2"/>
<dbReference type="Proteomes" id="UP000441354">
    <property type="component" value="Unassembled WGS sequence"/>
</dbReference>
<gene>
    <name evidence="1" type="ORF">F7732_00350</name>
</gene>
<proteinExistence type="predicted"/>
<comment type="caution">
    <text evidence="1">The sequence shown here is derived from an EMBL/GenBank/DDBJ whole genome shotgun (WGS) entry which is preliminary data.</text>
</comment>
<accession>A0A7V7UWK6</accession>
<dbReference type="Gene3D" id="1.10.8.420">
    <property type="entry name" value="RecR Domain 1"/>
    <property type="match status" value="1"/>
</dbReference>
<reference evidence="1 2" key="1">
    <citation type="journal article" date="2014" name="Arch. Microbiol.">
        <title>Bacillus mesophilum sp. nov., strain IITR-54T, a novel 4-chlorobiphenyl dechlorinating bacterium.</title>
        <authorList>
            <person name="Manickam N."/>
            <person name="Singh N.K."/>
            <person name="Bajaj A."/>
            <person name="Kumar R.M."/>
            <person name="Kaur G."/>
            <person name="Kaur N."/>
            <person name="Bala M."/>
            <person name="Kumar A."/>
            <person name="Mayilraj S."/>
        </authorList>
    </citation>
    <scope>NUCLEOTIDE SEQUENCE [LARGE SCALE GENOMIC DNA]</scope>
    <source>
        <strain evidence="1 2">IITR-54</strain>
    </source>
</reference>
<evidence type="ECO:0008006" key="3">
    <source>
        <dbReference type="Google" id="ProtNLM"/>
    </source>
</evidence>
<name>A0A7V7UWK6_9BACI</name>